<dbReference type="Gene3D" id="1.10.3210.10">
    <property type="entry name" value="Hypothetical protein af1432"/>
    <property type="match status" value="1"/>
</dbReference>
<organism evidence="3 4">
    <name type="scientific">Mangrovimicrobium sediminis</name>
    <dbReference type="NCBI Taxonomy" id="2562682"/>
    <lineage>
        <taxon>Bacteria</taxon>
        <taxon>Pseudomonadati</taxon>
        <taxon>Pseudomonadota</taxon>
        <taxon>Gammaproteobacteria</taxon>
        <taxon>Cellvibrionales</taxon>
        <taxon>Halieaceae</taxon>
        <taxon>Mangrovimicrobium</taxon>
    </lineage>
</organism>
<proteinExistence type="predicted"/>
<dbReference type="PANTHER" id="PTHR45228">
    <property type="entry name" value="CYCLIC DI-GMP PHOSPHODIESTERASE TM_0186-RELATED"/>
    <property type="match status" value="1"/>
</dbReference>
<feature type="domain" description="HD-GYP" evidence="2">
    <location>
        <begin position="163"/>
        <end position="371"/>
    </location>
</feature>
<dbReference type="Gene3D" id="3.30.450.40">
    <property type="match status" value="1"/>
</dbReference>
<comment type="caution">
    <text evidence="3">The sequence shown here is derived from an EMBL/GenBank/DDBJ whole genome shotgun (WGS) entry which is preliminary data.</text>
</comment>
<dbReference type="PROSITE" id="PS51832">
    <property type="entry name" value="HD_GYP"/>
    <property type="match status" value="1"/>
</dbReference>
<protein>
    <submittedName>
        <fullName evidence="3">HD domain-containing protein</fullName>
    </submittedName>
</protein>
<dbReference type="InterPro" id="IPR037522">
    <property type="entry name" value="HD_GYP_dom"/>
</dbReference>
<dbReference type="Pfam" id="PF01590">
    <property type="entry name" value="GAF"/>
    <property type="match status" value="1"/>
</dbReference>
<reference evidence="3 4" key="1">
    <citation type="submission" date="2019-04" db="EMBL/GenBank/DDBJ databases">
        <title>Taxonomy of novel Haliea sp. from mangrove soil of West Coast of India.</title>
        <authorList>
            <person name="Verma A."/>
            <person name="Kumar P."/>
            <person name="Krishnamurthi S."/>
        </authorList>
    </citation>
    <scope>NUCLEOTIDE SEQUENCE [LARGE SCALE GENOMIC DNA]</scope>
    <source>
        <strain evidence="3 4">SAOS-164</strain>
    </source>
</reference>
<feature type="domain" description="HD" evidence="1">
    <location>
        <begin position="185"/>
        <end position="320"/>
    </location>
</feature>
<name>A0A4Z0LVP1_9GAMM</name>
<dbReference type="PANTHER" id="PTHR45228:SF1">
    <property type="entry name" value="CYCLIC DI-GMP PHOSPHODIESTERASE TM_0186"/>
    <property type="match status" value="1"/>
</dbReference>
<dbReference type="EMBL" id="SRLE01000015">
    <property type="protein sequence ID" value="TGD71198.1"/>
    <property type="molecule type" value="Genomic_DNA"/>
</dbReference>
<dbReference type="Proteomes" id="UP000298050">
    <property type="component" value="Unassembled WGS sequence"/>
</dbReference>
<dbReference type="SUPFAM" id="SSF109604">
    <property type="entry name" value="HD-domain/PDEase-like"/>
    <property type="match status" value="1"/>
</dbReference>
<dbReference type="CDD" id="cd00077">
    <property type="entry name" value="HDc"/>
    <property type="match status" value="1"/>
</dbReference>
<dbReference type="InterPro" id="IPR003607">
    <property type="entry name" value="HD/PDEase_dom"/>
</dbReference>
<dbReference type="Pfam" id="PF13487">
    <property type="entry name" value="HD_5"/>
    <property type="match status" value="1"/>
</dbReference>
<dbReference type="InterPro" id="IPR052020">
    <property type="entry name" value="Cyclic_di-GMP/3'3'-cGAMP_PDE"/>
</dbReference>
<accession>A0A4Z0LVP1</accession>
<evidence type="ECO:0000259" key="2">
    <source>
        <dbReference type="PROSITE" id="PS51832"/>
    </source>
</evidence>
<dbReference type="AlphaFoldDB" id="A0A4Z0LVP1"/>
<dbReference type="PROSITE" id="PS51831">
    <property type="entry name" value="HD"/>
    <property type="match status" value="1"/>
</dbReference>
<dbReference type="OrthoDB" id="9787688at2"/>
<dbReference type="InterPro" id="IPR006674">
    <property type="entry name" value="HD_domain"/>
</dbReference>
<sequence length="375" mass="43224">MEQHLDQFSELNFEQGFEDKIRYLHRMIRQQHPSVSRLAIALHEPDTDVLTTFVYSAEQPSPLKHYQARLADCPSLLEIVRSNRPRVVNDMDLFAQGQNEHTQLMQASAYRASYTLPLFAEGCFLGFIFFNSEEKDAFQEYMLRELDMAGHLIAFMLYSARSKIEILLATVRSARSITCHRDAETGLHLERMAHYSKLIARQLADEYEFSDDYIEHIFLFSPLHDIGKLTVPDRILLKPGKLDEAEFEQMKQHAQKGREILDRLLENYGLNGIEYVELLRNIAMYHHEAVDGSGYPGNLVHEQIPIEARIVTVADVFDALTSARPYKPAWSNAEAFAKLREMSGSKLDPRCVQALLDNTHEVERIQQRFTENSFG</sequence>
<dbReference type="GO" id="GO:0008081">
    <property type="term" value="F:phosphoric diester hydrolase activity"/>
    <property type="evidence" value="ECO:0007669"/>
    <property type="project" value="UniProtKB-ARBA"/>
</dbReference>
<dbReference type="SUPFAM" id="SSF55781">
    <property type="entry name" value="GAF domain-like"/>
    <property type="match status" value="1"/>
</dbReference>
<evidence type="ECO:0000313" key="4">
    <source>
        <dbReference type="Proteomes" id="UP000298050"/>
    </source>
</evidence>
<dbReference type="RefSeq" id="WP_135446357.1">
    <property type="nucleotide sequence ID" value="NZ_SRLE01000015.1"/>
</dbReference>
<dbReference type="InterPro" id="IPR003018">
    <property type="entry name" value="GAF"/>
</dbReference>
<evidence type="ECO:0000259" key="1">
    <source>
        <dbReference type="PROSITE" id="PS51831"/>
    </source>
</evidence>
<dbReference type="InterPro" id="IPR029016">
    <property type="entry name" value="GAF-like_dom_sf"/>
</dbReference>
<keyword evidence="4" id="KW-1185">Reference proteome</keyword>
<dbReference type="SMART" id="SM00471">
    <property type="entry name" value="HDc"/>
    <property type="match status" value="1"/>
</dbReference>
<evidence type="ECO:0000313" key="3">
    <source>
        <dbReference type="EMBL" id="TGD71198.1"/>
    </source>
</evidence>
<gene>
    <name evidence="3" type="ORF">E4634_19505</name>
</gene>